<accession>A0A1Z3HK38</accession>
<dbReference type="EMBL" id="CP021983">
    <property type="protein sequence ID" value="ASC70626.1"/>
    <property type="molecule type" value="Genomic_DNA"/>
</dbReference>
<dbReference type="InterPro" id="IPR002810">
    <property type="entry name" value="NfeD-like_C"/>
</dbReference>
<dbReference type="Pfam" id="PF01957">
    <property type="entry name" value="NfeD"/>
    <property type="match status" value="1"/>
</dbReference>
<reference evidence="2 3" key="1">
    <citation type="journal article" date="2016" name="Biochim. Biophys. Acta">
        <title>Characterization of red-shifted phycobilisomes isolated from the chlorophyll f-containing cyanobacterium Halomicronema hongdechloris.</title>
        <authorList>
            <person name="Li Y."/>
            <person name="Lin Y."/>
            <person name="Garvey C.J."/>
            <person name="Birch D."/>
            <person name="Corkery R.W."/>
            <person name="Loughlin P.C."/>
            <person name="Scheer H."/>
            <person name="Willows R.D."/>
            <person name="Chen M."/>
        </authorList>
    </citation>
    <scope>NUCLEOTIDE SEQUENCE [LARGE SCALE GENOMIC DNA]</scope>
    <source>
        <strain evidence="2 3">C2206</strain>
    </source>
</reference>
<dbReference type="RefSeq" id="WP_080812231.1">
    <property type="nucleotide sequence ID" value="NZ_CP021983.2"/>
</dbReference>
<dbReference type="Gene3D" id="2.40.50.140">
    <property type="entry name" value="Nucleic acid-binding proteins"/>
    <property type="match status" value="1"/>
</dbReference>
<dbReference type="Proteomes" id="UP000191901">
    <property type="component" value="Chromosome"/>
</dbReference>
<dbReference type="InterPro" id="IPR012340">
    <property type="entry name" value="NA-bd_OB-fold"/>
</dbReference>
<dbReference type="KEGG" id="hhg:XM38_015660"/>
<protein>
    <recommendedName>
        <fullName evidence="1">NfeD-like C-terminal domain-containing protein</fullName>
    </recommendedName>
</protein>
<dbReference type="AlphaFoldDB" id="A0A1Z3HK38"/>
<keyword evidence="3" id="KW-1185">Reference proteome</keyword>
<name>A0A1Z3HK38_9CYAN</name>
<evidence type="ECO:0000313" key="2">
    <source>
        <dbReference type="EMBL" id="ASC70626.1"/>
    </source>
</evidence>
<proteinExistence type="predicted"/>
<sequence>MLSNLLYKPFTCQPANGHSYQSDAHFPTSSASLPLQDIYDESNHQAVVTETIRPGRPGHVKYQATWWKARCPGNVTVESGARVHVLGRQGLTLIVAPLACRCGRD</sequence>
<dbReference type="OrthoDB" id="467758at2"/>
<evidence type="ECO:0000259" key="1">
    <source>
        <dbReference type="Pfam" id="PF01957"/>
    </source>
</evidence>
<gene>
    <name evidence="2" type="ORF">XM38_015660</name>
</gene>
<dbReference type="STRING" id="1641165.XM38_20465"/>
<evidence type="ECO:0000313" key="3">
    <source>
        <dbReference type="Proteomes" id="UP000191901"/>
    </source>
</evidence>
<feature type="domain" description="NfeD-like C-terminal" evidence="1">
    <location>
        <begin position="45"/>
        <end position="97"/>
    </location>
</feature>
<organism evidence="2 3">
    <name type="scientific">Halomicronema hongdechloris C2206</name>
    <dbReference type="NCBI Taxonomy" id="1641165"/>
    <lineage>
        <taxon>Bacteria</taxon>
        <taxon>Bacillati</taxon>
        <taxon>Cyanobacteriota</taxon>
        <taxon>Cyanophyceae</taxon>
        <taxon>Nodosilineales</taxon>
        <taxon>Nodosilineaceae</taxon>
        <taxon>Halomicronema</taxon>
    </lineage>
</organism>